<comment type="similarity">
    <text evidence="1">Belongs to the LysR transcriptional regulatory family.</text>
</comment>
<dbReference type="Pfam" id="PF03466">
    <property type="entry name" value="LysR_substrate"/>
    <property type="match status" value="1"/>
</dbReference>
<dbReference type="InterPro" id="IPR000847">
    <property type="entry name" value="LysR_HTH_N"/>
</dbReference>
<dbReference type="FunFam" id="1.10.10.10:FF:000001">
    <property type="entry name" value="LysR family transcriptional regulator"/>
    <property type="match status" value="1"/>
</dbReference>
<reference evidence="6" key="1">
    <citation type="submission" date="2019-11" db="EMBL/GenBank/DDBJ databases">
        <authorList>
            <person name="Feng L."/>
        </authorList>
    </citation>
    <scope>NUCLEOTIDE SEQUENCE</scope>
    <source>
        <strain evidence="6">CnexileLFYP112</strain>
    </source>
</reference>
<feature type="domain" description="HTH lysR-type" evidence="5">
    <location>
        <begin position="1"/>
        <end position="58"/>
    </location>
</feature>
<proteinExistence type="inferred from homology"/>
<evidence type="ECO:0000256" key="3">
    <source>
        <dbReference type="ARBA" id="ARBA00023125"/>
    </source>
</evidence>
<dbReference type="AlphaFoldDB" id="A0A6N2SFH6"/>
<dbReference type="PANTHER" id="PTHR30346:SF28">
    <property type="entry name" value="HTH-TYPE TRANSCRIPTIONAL REGULATOR CYNR"/>
    <property type="match status" value="1"/>
</dbReference>
<keyword evidence="3" id="KW-0238">DNA-binding</keyword>
<dbReference type="PRINTS" id="PR00039">
    <property type="entry name" value="HTHLYSR"/>
</dbReference>
<sequence length="297" mass="33484">MNLSYIRYFVTLAHVRHYTKAAEQLCITQPSLSHAVTQLEKELGIPLFEKNGRNTTLTQFGEEFLVCAEHTLSTLDAGVASIHRSAKGEGVIRLGMLRTLGIEYIPKLAAQFLRENKERDIQFTFHTGATQTLLDGLESRKFDLVFCSQPSEKANLSATPVQKQNLVLITPRNHPLAGQDTIDLKETVSYPQIYFEKSAGIRSVIDQMFLNIGETPNIAYETEEDQVIAGLVAQGFGIAIVPYMDLLLKLDVKILPIVSPNCEQVLFMVHDERVFMPPAVQNFRQFVLERNNIFEKN</sequence>
<dbReference type="PROSITE" id="PS50931">
    <property type="entry name" value="HTH_LYSR"/>
    <property type="match status" value="1"/>
</dbReference>
<gene>
    <name evidence="6" type="primary">gltC_2</name>
    <name evidence="6" type="ORF">CNLFYP112_01286</name>
</gene>
<dbReference type="Pfam" id="PF00126">
    <property type="entry name" value="HTH_1"/>
    <property type="match status" value="1"/>
</dbReference>
<evidence type="ECO:0000256" key="4">
    <source>
        <dbReference type="ARBA" id="ARBA00023163"/>
    </source>
</evidence>
<dbReference type="GO" id="GO:0003700">
    <property type="term" value="F:DNA-binding transcription factor activity"/>
    <property type="evidence" value="ECO:0007669"/>
    <property type="project" value="InterPro"/>
</dbReference>
<dbReference type="SUPFAM" id="SSF53850">
    <property type="entry name" value="Periplasmic binding protein-like II"/>
    <property type="match status" value="1"/>
</dbReference>
<protein>
    <submittedName>
        <fullName evidence="6">HTH-type transcriptional regulator GltC</fullName>
    </submittedName>
</protein>
<evidence type="ECO:0000256" key="1">
    <source>
        <dbReference type="ARBA" id="ARBA00009437"/>
    </source>
</evidence>
<dbReference type="CDD" id="cd08434">
    <property type="entry name" value="PBP2_GltC_like"/>
    <property type="match status" value="1"/>
</dbReference>
<dbReference type="GO" id="GO:0032993">
    <property type="term" value="C:protein-DNA complex"/>
    <property type="evidence" value="ECO:0007669"/>
    <property type="project" value="TreeGrafter"/>
</dbReference>
<evidence type="ECO:0000259" key="5">
    <source>
        <dbReference type="PROSITE" id="PS50931"/>
    </source>
</evidence>
<dbReference type="SUPFAM" id="SSF46785">
    <property type="entry name" value="Winged helix' DNA-binding domain"/>
    <property type="match status" value="1"/>
</dbReference>
<accession>A0A6N2SFH6</accession>
<dbReference type="InterPro" id="IPR005119">
    <property type="entry name" value="LysR_subst-bd"/>
</dbReference>
<name>A0A6N2SFH6_9FIRM</name>
<evidence type="ECO:0000313" key="6">
    <source>
        <dbReference type="EMBL" id="VYS91694.1"/>
    </source>
</evidence>
<keyword evidence="2" id="KW-0805">Transcription regulation</keyword>
<dbReference type="InterPro" id="IPR036388">
    <property type="entry name" value="WH-like_DNA-bd_sf"/>
</dbReference>
<keyword evidence="4" id="KW-0804">Transcription</keyword>
<dbReference type="GO" id="GO:0003677">
    <property type="term" value="F:DNA binding"/>
    <property type="evidence" value="ECO:0007669"/>
    <property type="project" value="UniProtKB-KW"/>
</dbReference>
<organism evidence="6">
    <name type="scientific">[Clostridium] nexile</name>
    <dbReference type="NCBI Taxonomy" id="29361"/>
    <lineage>
        <taxon>Bacteria</taxon>
        <taxon>Bacillati</taxon>
        <taxon>Bacillota</taxon>
        <taxon>Clostridia</taxon>
        <taxon>Lachnospirales</taxon>
        <taxon>Lachnospiraceae</taxon>
        <taxon>Tyzzerella</taxon>
    </lineage>
</organism>
<dbReference type="EMBL" id="CACRTG010000003">
    <property type="protein sequence ID" value="VYS91694.1"/>
    <property type="molecule type" value="Genomic_DNA"/>
</dbReference>
<evidence type="ECO:0000256" key="2">
    <source>
        <dbReference type="ARBA" id="ARBA00023015"/>
    </source>
</evidence>
<dbReference type="Gene3D" id="1.10.10.10">
    <property type="entry name" value="Winged helix-like DNA-binding domain superfamily/Winged helix DNA-binding domain"/>
    <property type="match status" value="1"/>
</dbReference>
<dbReference type="Gene3D" id="3.40.190.290">
    <property type="match status" value="1"/>
</dbReference>
<dbReference type="InterPro" id="IPR036390">
    <property type="entry name" value="WH_DNA-bd_sf"/>
</dbReference>
<dbReference type="PANTHER" id="PTHR30346">
    <property type="entry name" value="TRANSCRIPTIONAL DUAL REGULATOR HCAR-RELATED"/>
    <property type="match status" value="1"/>
</dbReference>